<keyword evidence="5" id="KW-0677">Repeat</keyword>
<dbReference type="Gene3D" id="1.25.40.10">
    <property type="entry name" value="Tetratricopeptide repeat domain"/>
    <property type="match status" value="3"/>
</dbReference>
<keyword evidence="3 9" id="KW-0808">Transferase</keyword>
<evidence type="ECO:0000313" key="12">
    <source>
        <dbReference type="EMBL" id="CAF3843791.1"/>
    </source>
</evidence>
<evidence type="ECO:0000256" key="9">
    <source>
        <dbReference type="RuleBase" id="RU361228"/>
    </source>
</evidence>
<evidence type="ECO:0000256" key="8">
    <source>
        <dbReference type="PROSITE-ProRule" id="PRU00339"/>
    </source>
</evidence>
<evidence type="ECO:0000313" key="10">
    <source>
        <dbReference type="EMBL" id="CAF1323721.1"/>
    </source>
</evidence>
<dbReference type="SMART" id="SM00028">
    <property type="entry name" value="TPR"/>
    <property type="match status" value="10"/>
</dbReference>
<dbReference type="InterPro" id="IPR019734">
    <property type="entry name" value="TPR_rpt"/>
</dbReference>
<dbReference type="PANTHER" id="PTHR44943:SF8">
    <property type="entry name" value="TPR REPEAT-CONTAINING PROTEIN MJ0263"/>
    <property type="match status" value="1"/>
</dbReference>
<feature type="repeat" description="TPR" evidence="8">
    <location>
        <begin position="1376"/>
        <end position="1409"/>
    </location>
</feature>
<accession>A0A815FCU1</accession>
<feature type="repeat" description="TPR" evidence="8">
    <location>
        <begin position="1133"/>
        <end position="1166"/>
    </location>
</feature>
<dbReference type="EC" id="2.4.2.31" evidence="9"/>
<evidence type="ECO:0000313" key="14">
    <source>
        <dbReference type="Proteomes" id="UP000663834"/>
    </source>
</evidence>
<comment type="catalytic activity">
    <reaction evidence="7 9">
        <text>L-arginyl-[protein] + NAD(+) = N(omega)-(ADP-D-ribosyl)-L-arginyl-[protein] + nicotinamide + H(+)</text>
        <dbReference type="Rhea" id="RHEA:19149"/>
        <dbReference type="Rhea" id="RHEA-COMP:10532"/>
        <dbReference type="Rhea" id="RHEA-COMP:15087"/>
        <dbReference type="ChEBI" id="CHEBI:15378"/>
        <dbReference type="ChEBI" id="CHEBI:17154"/>
        <dbReference type="ChEBI" id="CHEBI:29965"/>
        <dbReference type="ChEBI" id="CHEBI:57540"/>
        <dbReference type="ChEBI" id="CHEBI:142554"/>
        <dbReference type="EC" id="2.4.2.31"/>
    </reaction>
</comment>
<dbReference type="GO" id="GO:0106274">
    <property type="term" value="F:NAD+-protein-arginine ADP-ribosyltransferase activity"/>
    <property type="evidence" value="ECO:0007669"/>
    <property type="project" value="UniProtKB-EC"/>
</dbReference>
<dbReference type="Proteomes" id="UP000681967">
    <property type="component" value="Unassembled WGS sequence"/>
</dbReference>
<evidence type="ECO:0000313" key="11">
    <source>
        <dbReference type="EMBL" id="CAF1375075.1"/>
    </source>
</evidence>
<evidence type="ECO:0000256" key="2">
    <source>
        <dbReference type="ARBA" id="ARBA00022676"/>
    </source>
</evidence>
<dbReference type="EMBL" id="CAJNOW010001637">
    <property type="protein sequence ID" value="CAF1323721.1"/>
    <property type="molecule type" value="Genomic_DNA"/>
</dbReference>
<evidence type="ECO:0000256" key="1">
    <source>
        <dbReference type="ARBA" id="ARBA00009558"/>
    </source>
</evidence>
<evidence type="ECO:0000256" key="6">
    <source>
        <dbReference type="ARBA" id="ARBA00022803"/>
    </source>
</evidence>
<dbReference type="Pfam" id="PF01129">
    <property type="entry name" value="ART"/>
    <property type="match status" value="1"/>
</dbReference>
<evidence type="ECO:0000256" key="3">
    <source>
        <dbReference type="ARBA" id="ARBA00022679"/>
    </source>
</evidence>
<evidence type="ECO:0000256" key="7">
    <source>
        <dbReference type="ARBA" id="ARBA00047597"/>
    </source>
</evidence>
<comment type="caution">
    <text evidence="10">The sequence shown here is derived from an EMBL/GenBank/DDBJ whole genome shotgun (WGS) entry which is preliminary data.</text>
</comment>
<dbReference type="SUPFAM" id="SSF48452">
    <property type="entry name" value="TPR-like"/>
    <property type="match status" value="2"/>
</dbReference>
<sequence>MMMQLRKIQEEQQERPEREQNLCLISDRVVTARQHIALQEPIPFEQILSKLLEETILDEQILPKLLEETILDEQILPKLLEETTYGGDNHEDFGLIWYGAVGDENKFEIITKPKLRNVINYFKRYRTSDKLLRFVSSIHIEKVFIILAHCCRNELQQLLTELHDIISVTYIYIYSKEKQIIEETEWRKFWKFHGTFTKTDDLLLQLMVDVKSINILSFDIIKIHGDESSVTDLTKESCAFLKSKLLLDHLLSMPAPQVAKRDIILEFRKEYEGNQKQIEYIEKFATDYNADDAISWYTSTSCVCKLINKALRLQDMNVIFKFRFFIADLYHQLSNLWESQSKNQVSLTVYRGQQLPVKDLDKVRNNIGSLISMTSFVSTSRTEQVANIFCGDQRSTPLLAVLFEILIDPRFIVVPFADITELSCIPGEEEVLLCLNFIFHVDEVIEGSNGVWNIKLSTSSEQKADLDRLVTSLGNRIDESTANTPIQDHFVKISCAIGASNVLKEFYLNCLNETKNDPSRIWTIHMNLGFVSHQEGNISMVLEHYLRAYTMIEKNLKSSQHQQQTKSSFVKLCHCLVNIFLEENNYEEALKYFWSSFKFDIDHTPADYKAFNQQCLRIASRYTKVGDFKTALDFYSQLLSHIFTLSLKNTTICIDDIYYQIANVYECLCNKRLARKYATLAYESAIKAVAANHKYIVTYKQSKEKVAALVDMNQLDEIESVFIKENHLFEYDIDDLVTLENDNNSSFDFIVIVWLNPPFNEDTLPLTDCTQKVFHDENHCQSYLSSVIRQSIFLVLFGSLEQYRVKIFMEYSSVASVYILNAGEMSSTVASQGTKYYQFFHSYTYLIETIYNDVKTFYNNLLSIDIFNPEQPSNKDTNISFIKYYTFVQIMLMTPEYHQLEDKPFPSNHYELNKAIVQRNISELYKYHEIVESVHYTINRSWKTTFENISAKFTVYYSGIIEFDKVDVLEHNIGAYLSLNNFICAYSDQYFAAQQVYTRVKNNWNRSYYSPIMIEINIDTSLTTQFPYAPLNKILHSNDEGLAFSLGSVFRIEGIKYIFYGDVKYYYLELTLSTIHPLIKKIFEKIKQEIHYDSDSFLSFGRFLYYLNENYKATIFFSKFLRQSRSKDVHQTTVAHIMLGNISTKNHNFEAAVNYYNKAIEIHYSNSRFPQIELAKAYRKLGGIFLHMGKTRIARLNYLKAIETSRLVQSCQSQSDLSLSLIHSGLYYMKKHQFQIANDYFTKAIECLGNDNSQYDSYLSLSSFYKGILCHRLGKYHEAIEFHSNALKIYLISEMSYNTQYIKSNYYYLGFNYFLLELYDDSLSCFLRVIENNKDEDHIALSCNYIGSIYYRRRNYQQSLQWYQTSLKNATMSRKANILHNMGTIYVKMKSTENALKYFDNAFNCELEFLAGTYPSIMTYYSYTKKIEVVHEQTNETSHVHDRKLEIIANLLESRDDASSNWVIILFDPDHLIQDYKKIRRLYSNDEIAEYLANCKARRIFIITYAEFSRLLDHKEKTIFIYLLLLNGRKVSQKNVRGTDNNMDELINLLTKDLIDS</sequence>
<keyword evidence="6 8" id="KW-0802">TPR repeat</keyword>
<organism evidence="10 14">
    <name type="scientific">Rotaria magnacalcarata</name>
    <dbReference type="NCBI Taxonomy" id="392030"/>
    <lineage>
        <taxon>Eukaryota</taxon>
        <taxon>Metazoa</taxon>
        <taxon>Spiralia</taxon>
        <taxon>Gnathifera</taxon>
        <taxon>Rotifera</taxon>
        <taxon>Eurotatoria</taxon>
        <taxon>Bdelloidea</taxon>
        <taxon>Philodinida</taxon>
        <taxon>Philodinidae</taxon>
        <taxon>Rotaria</taxon>
    </lineage>
</organism>
<dbReference type="Proteomes" id="UP000681720">
    <property type="component" value="Unassembled WGS sequence"/>
</dbReference>
<dbReference type="PROSITE" id="PS51996">
    <property type="entry name" value="TR_MART"/>
    <property type="match status" value="1"/>
</dbReference>
<protein>
    <recommendedName>
        <fullName evidence="9">NAD(P)(+)--arginine ADP-ribosyltransferase</fullName>
        <ecNumber evidence="9">2.4.2.31</ecNumber>
    </recommendedName>
    <alternativeName>
        <fullName evidence="9">Mono(ADP-ribosyl)transferase</fullName>
    </alternativeName>
</protein>
<dbReference type="PANTHER" id="PTHR44943">
    <property type="entry name" value="CELLULOSE SYNTHASE OPERON PROTEIN C"/>
    <property type="match status" value="1"/>
</dbReference>
<dbReference type="EMBL" id="CAJOBJ010000785">
    <property type="protein sequence ID" value="CAF3843791.1"/>
    <property type="molecule type" value="Genomic_DNA"/>
</dbReference>
<name>A0A815FCU1_9BILA</name>
<dbReference type="InterPro" id="IPR051685">
    <property type="entry name" value="Ycf3/AcsC/BcsC/TPR_MFPF"/>
</dbReference>
<dbReference type="GO" id="GO:0016779">
    <property type="term" value="F:nucleotidyltransferase activity"/>
    <property type="evidence" value="ECO:0007669"/>
    <property type="project" value="UniProtKB-KW"/>
</dbReference>
<comment type="similarity">
    <text evidence="1 9">Belongs to the Arg-specific ADP-ribosyltransferase family.</text>
</comment>
<keyword evidence="2 9" id="KW-0328">Glycosyltransferase</keyword>
<evidence type="ECO:0000256" key="4">
    <source>
        <dbReference type="ARBA" id="ARBA00022695"/>
    </source>
</evidence>
<keyword evidence="9" id="KW-0520">NAD</keyword>
<dbReference type="PROSITE" id="PS50005">
    <property type="entry name" value="TPR"/>
    <property type="match status" value="2"/>
</dbReference>
<dbReference type="Proteomes" id="UP000663834">
    <property type="component" value="Unassembled WGS sequence"/>
</dbReference>
<gene>
    <name evidence="13" type="ORF">BYL167_LOCUS9495</name>
    <name evidence="11" type="ORF">CJN711_LOCUS20649</name>
    <name evidence="12" type="ORF">GIL414_LOCUS3550</name>
    <name evidence="10" type="ORF">KQP761_LOCUS5877</name>
</gene>
<dbReference type="SUPFAM" id="SSF56399">
    <property type="entry name" value="ADP-ribosylation"/>
    <property type="match status" value="1"/>
</dbReference>
<keyword evidence="4" id="KW-0548">Nucleotidyltransferase</keyword>
<dbReference type="EMBL" id="CAJOBH010002738">
    <property type="protein sequence ID" value="CAF3920984.1"/>
    <property type="molecule type" value="Genomic_DNA"/>
</dbReference>
<dbReference type="InterPro" id="IPR011990">
    <property type="entry name" value="TPR-like_helical_dom_sf"/>
</dbReference>
<proteinExistence type="inferred from homology"/>
<dbReference type="EMBL" id="CAJNOV010009670">
    <property type="protein sequence ID" value="CAF1375075.1"/>
    <property type="molecule type" value="Genomic_DNA"/>
</dbReference>
<evidence type="ECO:0000256" key="5">
    <source>
        <dbReference type="ARBA" id="ARBA00022737"/>
    </source>
</evidence>
<dbReference type="Proteomes" id="UP000663855">
    <property type="component" value="Unassembled WGS sequence"/>
</dbReference>
<dbReference type="InterPro" id="IPR000768">
    <property type="entry name" value="ART"/>
</dbReference>
<dbReference type="SUPFAM" id="SSF81901">
    <property type="entry name" value="HCP-like"/>
    <property type="match status" value="1"/>
</dbReference>
<keyword evidence="9" id="KW-0521">NADP</keyword>
<dbReference type="OrthoDB" id="5986190at2759"/>
<dbReference type="Pfam" id="PF13181">
    <property type="entry name" value="TPR_8"/>
    <property type="match status" value="2"/>
</dbReference>
<reference evidence="10" key="1">
    <citation type="submission" date="2021-02" db="EMBL/GenBank/DDBJ databases">
        <authorList>
            <person name="Nowell W R."/>
        </authorList>
    </citation>
    <scope>NUCLEOTIDE SEQUENCE</scope>
</reference>
<dbReference type="Gene3D" id="3.90.176.10">
    <property type="entry name" value="Toxin ADP-ribosyltransferase, Chain A, domain 1"/>
    <property type="match status" value="1"/>
</dbReference>
<evidence type="ECO:0000313" key="13">
    <source>
        <dbReference type="EMBL" id="CAF3920984.1"/>
    </source>
</evidence>